<name>A0A5K1CFB6_9MAGN</name>
<organism evidence="2">
    <name type="scientific">Nymphaea colorata</name>
    <name type="common">pocket water lily</name>
    <dbReference type="NCBI Taxonomy" id="210225"/>
    <lineage>
        <taxon>Eukaryota</taxon>
        <taxon>Viridiplantae</taxon>
        <taxon>Streptophyta</taxon>
        <taxon>Embryophyta</taxon>
        <taxon>Tracheophyta</taxon>
        <taxon>Spermatophyta</taxon>
        <taxon>Magnoliopsida</taxon>
        <taxon>Nymphaeales</taxon>
        <taxon>Nymphaeaceae</taxon>
        <taxon>Nymphaea</taxon>
    </lineage>
</organism>
<evidence type="ECO:0000313" key="2">
    <source>
        <dbReference type="EMBL" id="VVW26033.1"/>
    </source>
</evidence>
<accession>A0A5K1CFB6</accession>
<gene>
    <name evidence="2" type="ORF">NYM_LOCUS16682</name>
</gene>
<keyword evidence="1" id="KW-0812">Transmembrane</keyword>
<protein>
    <submittedName>
        <fullName evidence="2">Uncharacterized protein</fullName>
    </submittedName>
</protein>
<dbReference type="Gramene" id="NC4G0011650.1">
    <property type="protein sequence ID" value="NC4G0011650.1:cds"/>
    <property type="gene ID" value="NC4G0011650"/>
</dbReference>
<feature type="transmembrane region" description="Helical" evidence="1">
    <location>
        <begin position="117"/>
        <end position="134"/>
    </location>
</feature>
<evidence type="ECO:0000256" key="1">
    <source>
        <dbReference type="SAM" id="Phobius"/>
    </source>
</evidence>
<dbReference type="AlphaFoldDB" id="A0A5K1CFB6"/>
<keyword evidence="1" id="KW-1133">Transmembrane helix</keyword>
<keyword evidence="1" id="KW-0472">Membrane</keyword>
<proteinExistence type="predicted"/>
<sequence length="135" mass="14986">MEPRRYWASSVMATCVRPLTQSASLLAAEPVAPPIVGQVGELSNLGASRNLVEALTPAIKKNGANVAIVTINAIRVVVTIDYPLALLVISGKYSLLLPRKDRVGLAIYIERRRNRRGVRLPPFFFLSFLFLHRLY</sequence>
<reference evidence="2" key="1">
    <citation type="submission" date="2019-09" db="EMBL/GenBank/DDBJ databases">
        <authorList>
            <person name="Zhang L."/>
        </authorList>
    </citation>
    <scope>NUCLEOTIDE SEQUENCE</scope>
</reference>
<dbReference type="EMBL" id="LR721782">
    <property type="protein sequence ID" value="VVW26033.1"/>
    <property type="molecule type" value="Genomic_DNA"/>
</dbReference>